<accession>A0ABD1X5A0</accession>
<evidence type="ECO:0000256" key="10">
    <source>
        <dbReference type="ARBA" id="ARBA00022692"/>
    </source>
</evidence>
<dbReference type="InterPro" id="IPR001611">
    <property type="entry name" value="Leu-rich_rpt"/>
</dbReference>
<keyword evidence="14" id="KW-0418">Kinase</keyword>
<gene>
    <name evidence="26" type="ORF">Fot_01876</name>
</gene>
<evidence type="ECO:0000256" key="4">
    <source>
        <dbReference type="ARBA" id="ARBA00012513"/>
    </source>
</evidence>
<name>A0ABD1X5A0_9LAMI</name>
<keyword evidence="16 24" id="KW-1133">Transmembrane helix</keyword>
<dbReference type="Pfam" id="PF00560">
    <property type="entry name" value="LRR_1"/>
    <property type="match status" value="9"/>
</dbReference>
<dbReference type="InterPro" id="IPR032675">
    <property type="entry name" value="LRR_dom_sf"/>
</dbReference>
<dbReference type="Gene3D" id="3.30.200.20">
    <property type="entry name" value="Phosphorylase Kinase, domain 1"/>
    <property type="match status" value="1"/>
</dbReference>
<dbReference type="InterPro" id="IPR008271">
    <property type="entry name" value="Ser/Thr_kinase_AS"/>
</dbReference>
<dbReference type="Pfam" id="PF00069">
    <property type="entry name" value="Pkinase"/>
    <property type="match status" value="1"/>
</dbReference>
<dbReference type="SUPFAM" id="SSF56112">
    <property type="entry name" value="Protein kinase-like (PK-like)"/>
    <property type="match status" value="1"/>
</dbReference>
<comment type="caution">
    <text evidence="26">The sequence shown here is derived from an EMBL/GenBank/DDBJ whole genome shotgun (WGS) entry which is preliminary data.</text>
</comment>
<evidence type="ECO:0000313" key="27">
    <source>
        <dbReference type="Proteomes" id="UP001604277"/>
    </source>
</evidence>
<evidence type="ECO:0000256" key="8">
    <source>
        <dbReference type="ARBA" id="ARBA00022614"/>
    </source>
</evidence>
<dbReference type="PROSITE" id="PS51450">
    <property type="entry name" value="LRR"/>
    <property type="match status" value="1"/>
</dbReference>
<proteinExistence type="inferred from homology"/>
<keyword evidence="27" id="KW-1185">Reference proteome</keyword>
<evidence type="ECO:0000256" key="12">
    <source>
        <dbReference type="ARBA" id="ARBA00022737"/>
    </source>
</evidence>
<dbReference type="InterPro" id="IPR011009">
    <property type="entry name" value="Kinase-like_dom_sf"/>
</dbReference>
<comment type="catalytic activity">
    <reaction evidence="20">
        <text>L-threonyl-[protein] + ATP = O-phospho-L-threonyl-[protein] + ADP + H(+)</text>
        <dbReference type="Rhea" id="RHEA:46608"/>
        <dbReference type="Rhea" id="RHEA-COMP:11060"/>
        <dbReference type="Rhea" id="RHEA-COMP:11605"/>
        <dbReference type="ChEBI" id="CHEBI:15378"/>
        <dbReference type="ChEBI" id="CHEBI:30013"/>
        <dbReference type="ChEBI" id="CHEBI:30616"/>
        <dbReference type="ChEBI" id="CHEBI:61977"/>
        <dbReference type="ChEBI" id="CHEBI:456216"/>
        <dbReference type="EC" id="2.7.11.1"/>
    </reaction>
</comment>
<keyword evidence="18" id="KW-0675">Receptor</keyword>
<evidence type="ECO:0000259" key="25">
    <source>
        <dbReference type="PROSITE" id="PS50011"/>
    </source>
</evidence>
<evidence type="ECO:0000256" key="19">
    <source>
        <dbReference type="ARBA" id="ARBA00023180"/>
    </source>
</evidence>
<dbReference type="GO" id="GO:0005886">
    <property type="term" value="C:plasma membrane"/>
    <property type="evidence" value="ECO:0007669"/>
    <property type="project" value="UniProtKB-SubCell"/>
</dbReference>
<dbReference type="Pfam" id="PF13855">
    <property type="entry name" value="LRR_8"/>
    <property type="match status" value="1"/>
</dbReference>
<reference evidence="27" key="1">
    <citation type="submission" date="2024-07" db="EMBL/GenBank/DDBJ databases">
        <title>Two chromosome-level genome assemblies of Korean endemic species Abeliophyllum distichum and Forsythia ovata (Oleaceae).</title>
        <authorList>
            <person name="Jang H."/>
        </authorList>
    </citation>
    <scope>NUCLEOTIDE SEQUENCE [LARGE SCALE GENOMIC DNA]</scope>
</reference>
<feature type="domain" description="Protein kinase" evidence="25">
    <location>
        <begin position="739"/>
        <end position="1015"/>
    </location>
</feature>
<evidence type="ECO:0000256" key="15">
    <source>
        <dbReference type="ARBA" id="ARBA00022840"/>
    </source>
</evidence>
<evidence type="ECO:0000256" key="1">
    <source>
        <dbReference type="ARBA" id="ARBA00004162"/>
    </source>
</evidence>
<evidence type="ECO:0000256" key="18">
    <source>
        <dbReference type="ARBA" id="ARBA00023170"/>
    </source>
</evidence>
<keyword evidence="9" id="KW-0808">Transferase</keyword>
<dbReference type="FunFam" id="1.10.510.10:FF:000358">
    <property type="entry name" value="Putative leucine-rich repeat receptor-like serine/threonine-protein kinase"/>
    <property type="match status" value="1"/>
</dbReference>
<dbReference type="SMART" id="SM00369">
    <property type="entry name" value="LRR_TYP"/>
    <property type="match status" value="11"/>
</dbReference>
<keyword evidence="5" id="KW-1003">Cell membrane</keyword>
<evidence type="ECO:0000256" key="17">
    <source>
        <dbReference type="ARBA" id="ARBA00023136"/>
    </source>
</evidence>
<evidence type="ECO:0000256" key="20">
    <source>
        <dbReference type="ARBA" id="ARBA00047899"/>
    </source>
</evidence>
<dbReference type="InterPro" id="IPR051809">
    <property type="entry name" value="Plant_receptor-like_S/T_kinase"/>
</dbReference>
<dbReference type="FunFam" id="3.30.200.20:FF:000432">
    <property type="entry name" value="LRR receptor-like serine/threonine-protein kinase EFR"/>
    <property type="match status" value="1"/>
</dbReference>
<dbReference type="GO" id="GO:0051707">
    <property type="term" value="P:response to other organism"/>
    <property type="evidence" value="ECO:0007669"/>
    <property type="project" value="UniProtKB-ARBA"/>
</dbReference>
<keyword evidence="13 23" id="KW-0547">Nucleotide-binding</keyword>
<dbReference type="InterPro" id="IPR017441">
    <property type="entry name" value="Protein_kinase_ATP_BS"/>
</dbReference>
<dbReference type="GO" id="GO:0004674">
    <property type="term" value="F:protein serine/threonine kinase activity"/>
    <property type="evidence" value="ECO:0007669"/>
    <property type="project" value="UniProtKB-KW"/>
</dbReference>
<dbReference type="PROSITE" id="PS00107">
    <property type="entry name" value="PROTEIN_KINASE_ATP"/>
    <property type="match status" value="1"/>
</dbReference>
<feature type="binding site" evidence="23">
    <location>
        <position position="768"/>
    </location>
    <ligand>
        <name>ATP</name>
        <dbReference type="ChEBI" id="CHEBI:30616"/>
    </ligand>
</feature>
<dbReference type="EC" id="2.7.11.1" evidence="4"/>
<dbReference type="GO" id="GO:0006952">
    <property type="term" value="P:defense response"/>
    <property type="evidence" value="ECO:0007669"/>
    <property type="project" value="UniProtKB-ARBA"/>
</dbReference>
<evidence type="ECO:0000256" key="23">
    <source>
        <dbReference type="PROSITE-ProRule" id="PRU10141"/>
    </source>
</evidence>
<keyword evidence="19" id="KW-0325">Glycoprotein</keyword>
<feature type="transmembrane region" description="Helical" evidence="24">
    <location>
        <begin position="686"/>
        <end position="708"/>
    </location>
</feature>
<dbReference type="Proteomes" id="UP001604277">
    <property type="component" value="Unassembled WGS sequence"/>
</dbReference>
<keyword evidence="11" id="KW-0732">Signal</keyword>
<evidence type="ECO:0000256" key="9">
    <source>
        <dbReference type="ARBA" id="ARBA00022679"/>
    </source>
</evidence>
<keyword evidence="17 24" id="KW-0472">Membrane</keyword>
<dbReference type="Pfam" id="PF08263">
    <property type="entry name" value="LRRNT_2"/>
    <property type="match status" value="1"/>
</dbReference>
<evidence type="ECO:0000256" key="5">
    <source>
        <dbReference type="ARBA" id="ARBA00022475"/>
    </source>
</evidence>
<dbReference type="SMART" id="SM00220">
    <property type="entry name" value="S_TKc"/>
    <property type="match status" value="1"/>
</dbReference>
<evidence type="ECO:0000256" key="11">
    <source>
        <dbReference type="ARBA" id="ARBA00022729"/>
    </source>
</evidence>
<dbReference type="InterPro" id="IPR013210">
    <property type="entry name" value="LRR_N_plant-typ"/>
</dbReference>
<keyword evidence="12" id="KW-0677">Repeat</keyword>
<dbReference type="PROSITE" id="PS00108">
    <property type="entry name" value="PROTEIN_KINASE_ST"/>
    <property type="match status" value="1"/>
</dbReference>
<evidence type="ECO:0000256" key="6">
    <source>
        <dbReference type="ARBA" id="ARBA00022527"/>
    </source>
</evidence>
<dbReference type="EMBL" id="JBFOLJ010000001">
    <property type="protein sequence ID" value="KAL2557137.1"/>
    <property type="molecule type" value="Genomic_DNA"/>
</dbReference>
<dbReference type="PANTHER" id="PTHR27008">
    <property type="entry name" value="OS04G0122200 PROTEIN"/>
    <property type="match status" value="1"/>
</dbReference>
<dbReference type="PRINTS" id="PR00019">
    <property type="entry name" value="LEURICHRPT"/>
</dbReference>
<evidence type="ECO:0000256" key="13">
    <source>
        <dbReference type="ARBA" id="ARBA00022741"/>
    </source>
</evidence>
<comment type="similarity">
    <text evidence="3">Belongs to the protein kinase superfamily. Ser/Thr protein kinase family.</text>
</comment>
<dbReference type="FunFam" id="3.80.10.10:FF:000288">
    <property type="entry name" value="LRR receptor-like serine/threonine-protein kinase EFR"/>
    <property type="match status" value="1"/>
</dbReference>
<keyword evidence="8" id="KW-0433">Leucine-rich repeat</keyword>
<keyword evidence="15 23" id="KW-0067">ATP-binding</keyword>
<evidence type="ECO:0000256" key="22">
    <source>
        <dbReference type="PROSITE-ProRule" id="PRU00259"/>
    </source>
</evidence>
<evidence type="ECO:0000313" key="26">
    <source>
        <dbReference type="EMBL" id="KAL2557137.1"/>
    </source>
</evidence>
<feature type="repeat" description="ARM" evidence="22">
    <location>
        <begin position="232"/>
        <end position="261"/>
    </location>
</feature>
<evidence type="ECO:0000256" key="16">
    <source>
        <dbReference type="ARBA" id="ARBA00022989"/>
    </source>
</evidence>
<organism evidence="26 27">
    <name type="scientific">Forsythia ovata</name>
    <dbReference type="NCBI Taxonomy" id="205694"/>
    <lineage>
        <taxon>Eukaryota</taxon>
        <taxon>Viridiplantae</taxon>
        <taxon>Streptophyta</taxon>
        <taxon>Embryophyta</taxon>
        <taxon>Tracheophyta</taxon>
        <taxon>Spermatophyta</taxon>
        <taxon>Magnoliopsida</taxon>
        <taxon>eudicotyledons</taxon>
        <taxon>Gunneridae</taxon>
        <taxon>Pentapetalae</taxon>
        <taxon>asterids</taxon>
        <taxon>lamiids</taxon>
        <taxon>Lamiales</taxon>
        <taxon>Oleaceae</taxon>
        <taxon>Forsythieae</taxon>
        <taxon>Forsythia</taxon>
    </lineage>
</organism>
<evidence type="ECO:0000256" key="7">
    <source>
        <dbReference type="ARBA" id="ARBA00022553"/>
    </source>
</evidence>
<evidence type="ECO:0000256" key="24">
    <source>
        <dbReference type="SAM" id="Phobius"/>
    </source>
</evidence>
<dbReference type="InterPro" id="IPR000719">
    <property type="entry name" value="Prot_kinase_dom"/>
</dbReference>
<evidence type="ECO:0000256" key="14">
    <source>
        <dbReference type="ARBA" id="ARBA00022777"/>
    </source>
</evidence>
<dbReference type="PANTHER" id="PTHR27008:SF596">
    <property type="entry name" value="OS02G0215500 PROTEIN"/>
    <property type="match status" value="1"/>
</dbReference>
<keyword evidence="10 24" id="KW-0812">Transmembrane</keyword>
<dbReference type="PROSITE" id="PS50011">
    <property type="entry name" value="PROTEIN_KINASE_DOM"/>
    <property type="match status" value="1"/>
</dbReference>
<comment type="catalytic activity">
    <reaction evidence="21">
        <text>L-seryl-[protein] + ATP = O-phospho-L-seryl-[protein] + ADP + H(+)</text>
        <dbReference type="Rhea" id="RHEA:17989"/>
        <dbReference type="Rhea" id="RHEA-COMP:9863"/>
        <dbReference type="Rhea" id="RHEA-COMP:11604"/>
        <dbReference type="ChEBI" id="CHEBI:15378"/>
        <dbReference type="ChEBI" id="CHEBI:29999"/>
        <dbReference type="ChEBI" id="CHEBI:30616"/>
        <dbReference type="ChEBI" id="CHEBI:83421"/>
        <dbReference type="ChEBI" id="CHEBI:456216"/>
        <dbReference type="EC" id="2.7.11.1"/>
    </reaction>
</comment>
<keyword evidence="6" id="KW-0723">Serine/threonine-protein kinase</keyword>
<dbReference type="AlphaFoldDB" id="A0ABD1X5A0"/>
<sequence length="1056" mass="117003">MGEERVAKYNGVGVFCPIWKDHVGPTVAIIISVRKGEERRLLLRQRSLLAFLLLRRLHMAPTHDEAVNRGNETDRQALLKFKDGISNDPLQILTSWNSSIHFCHWQGVACGRRHQRVVRLDLESQGLTGSISPYIGNLSFLRRLYLDNNTFTHEIPREIGHLRRLRHLWLNKNSITGEIPANITACSDLRDIDFSYNKLEGKIPLKFGFLSSIETLYLDHNKLIGSIPFSYGNLSSMVELFLSSNNLSGIVPDSFGLLKNLQSLSLDANRLSGTFFPLIHNLSSLTDLDVSQNQLKGKLPLNLPHLRYLSIADNQFTGSLPSSLSNMSSLEYLVVDGNFLTGKMPNLQDLQKLSWLTATGNRLGNEGADDLTFISDLTNATNLEALHMNNNTFAGVLPRSLGNLSTNLVTLYLDNNQISGIVPDEIANLFNIEDLQLWNNKFEGNIPAVIGNLSKLSDLELALNKFTGNIPSSLGNLSMLIGLDLGGNNLQGSIPSSLGNCRNLLALDLSENNLSGRIPRQIFSLSSLSRHLYLYSNLFTDSLPNEIGNLNNLGKLDVSYNMLSGEIPSSLGRCVRLEVLHMEQNFFKGTIPSSLSSLRGIQVLDLSNNSLSGEIPEYFWDFNLLILNLSFNNFNGSLPERGIFKNSSAISVQGNSKLCGGIPDLHLPKCHLTRTKKHGFTRATKLVVSLVLGISVLSTACAFLFVFFKRVKKVPAMGSIEGSLLNISYQTLLHATGGFSEDNLLGRGSYGSVFKGILDPDGTVFAVKILNLVHRGALKSFMAECEALRNIRHRNLIKVLSACSGVDYKGNDFKALVYEYMANGSLEDWLHPIKGQNEVHVNFEQKRLSLVQRLSIAIDVANALDYLHNHCEMPIVHCDLKPGNVLLDNDFVGHVGDFGLAGFLSADEQPLTNITSSRGIRGSIGYTAPEYGIGSEVSIYGDVYSFGILLLEMFTGKRPTNDMFQHGLDLRTSVVDSLPDRLEEIVDPVILQEIEEEISTTRSETNRSKQIRRFWDCLIAILEIGLSCSVEPARDRMCTDSIVSKLHSIKNVLLKT</sequence>
<comment type="subcellular location">
    <subcellularLocation>
        <location evidence="1">Cell membrane</location>
        <topology evidence="1">Single-pass membrane protein</topology>
    </subcellularLocation>
    <subcellularLocation>
        <location evidence="2">Membrane</location>
        <topology evidence="2">Single-pass type I membrane protein</topology>
    </subcellularLocation>
</comment>
<dbReference type="Gene3D" id="3.80.10.10">
    <property type="entry name" value="Ribonuclease Inhibitor"/>
    <property type="match status" value="4"/>
</dbReference>
<dbReference type="GO" id="GO:0005524">
    <property type="term" value="F:ATP binding"/>
    <property type="evidence" value="ECO:0007669"/>
    <property type="project" value="UniProtKB-UniRule"/>
</dbReference>
<dbReference type="Gene3D" id="1.10.510.10">
    <property type="entry name" value="Transferase(Phosphotransferase) domain 1"/>
    <property type="match status" value="1"/>
</dbReference>
<evidence type="ECO:0000256" key="21">
    <source>
        <dbReference type="ARBA" id="ARBA00048679"/>
    </source>
</evidence>
<evidence type="ECO:0000256" key="3">
    <source>
        <dbReference type="ARBA" id="ARBA00008684"/>
    </source>
</evidence>
<dbReference type="FunFam" id="3.80.10.10:FF:000095">
    <property type="entry name" value="LRR receptor-like serine/threonine-protein kinase GSO1"/>
    <property type="match status" value="1"/>
</dbReference>
<protein>
    <recommendedName>
        <fullName evidence="4">non-specific serine/threonine protein kinase</fullName>
        <ecNumber evidence="4">2.7.11.1</ecNumber>
    </recommendedName>
</protein>
<dbReference type="SUPFAM" id="SSF52058">
    <property type="entry name" value="L domain-like"/>
    <property type="match status" value="2"/>
</dbReference>
<evidence type="ECO:0000256" key="2">
    <source>
        <dbReference type="ARBA" id="ARBA00004479"/>
    </source>
</evidence>
<dbReference type="PROSITE" id="PS50176">
    <property type="entry name" value="ARM_REPEAT"/>
    <property type="match status" value="1"/>
</dbReference>
<dbReference type="InterPro" id="IPR003591">
    <property type="entry name" value="Leu-rich_rpt_typical-subtyp"/>
</dbReference>
<dbReference type="InterPro" id="IPR000225">
    <property type="entry name" value="Armadillo"/>
</dbReference>
<keyword evidence="7" id="KW-0597">Phosphoprotein</keyword>